<dbReference type="Proteomes" id="UP000431092">
    <property type="component" value="Unassembled WGS sequence"/>
</dbReference>
<comment type="caution">
    <text evidence="2">The sequence shown here is derived from an EMBL/GenBank/DDBJ whole genome shotgun (WGS) entry which is preliminary data.</text>
</comment>
<name>A0A6I3IYE8_9MICO</name>
<keyword evidence="3" id="KW-1185">Reference proteome</keyword>
<organism evidence="2 3">
    <name type="scientific">Arsenicicoccus cauae</name>
    <dbReference type="NCBI Taxonomy" id="2663847"/>
    <lineage>
        <taxon>Bacteria</taxon>
        <taxon>Bacillati</taxon>
        <taxon>Actinomycetota</taxon>
        <taxon>Actinomycetes</taxon>
        <taxon>Micrococcales</taxon>
        <taxon>Intrasporangiaceae</taxon>
        <taxon>Arsenicicoccus</taxon>
    </lineage>
</organism>
<feature type="compositionally biased region" description="Low complexity" evidence="1">
    <location>
        <begin position="47"/>
        <end position="60"/>
    </location>
</feature>
<accession>A0A6I3IYE8</accession>
<evidence type="ECO:0000313" key="2">
    <source>
        <dbReference type="EMBL" id="MTB71936.1"/>
    </source>
</evidence>
<proteinExistence type="predicted"/>
<dbReference type="EMBL" id="WLVL01000028">
    <property type="protein sequence ID" value="MTB71936.1"/>
    <property type="molecule type" value="Genomic_DNA"/>
</dbReference>
<feature type="compositionally biased region" description="Polar residues" evidence="1">
    <location>
        <begin position="37"/>
        <end position="46"/>
    </location>
</feature>
<reference evidence="2 3" key="1">
    <citation type="submission" date="2019-11" db="EMBL/GenBank/DDBJ databases">
        <title>Whole genome sequencing identifies a novel species of the genus Arsenicicoccus isolated from human blood.</title>
        <authorList>
            <person name="Jeong J.H."/>
            <person name="Kweon O.J."/>
            <person name="Kim H.R."/>
            <person name="Kim T.-H."/>
            <person name="Ha S.-M."/>
            <person name="Lee M.-K."/>
        </authorList>
    </citation>
    <scope>NUCLEOTIDE SEQUENCE [LARGE SCALE GENOMIC DNA]</scope>
    <source>
        <strain evidence="2 3">MKL-02</strain>
    </source>
</reference>
<sequence length="91" mass="9283">MSTAIIKVACPGLACSTVNLTAPRLAGSPVRSSLFASHATGASNRDTTLPLLSTKSTPPSADGFAVNPRVRNGTDHDNPDTGFTADLSLTT</sequence>
<evidence type="ECO:0000256" key="1">
    <source>
        <dbReference type="SAM" id="MobiDB-lite"/>
    </source>
</evidence>
<gene>
    <name evidence="2" type="ORF">GGG17_08120</name>
</gene>
<evidence type="ECO:0000313" key="3">
    <source>
        <dbReference type="Proteomes" id="UP000431092"/>
    </source>
</evidence>
<feature type="region of interest" description="Disordered" evidence="1">
    <location>
        <begin position="37"/>
        <end position="91"/>
    </location>
</feature>
<protein>
    <submittedName>
        <fullName evidence="2">Uncharacterized protein</fullName>
    </submittedName>
</protein>
<dbReference type="AlphaFoldDB" id="A0A6I3IYE8"/>